<comment type="caution">
    <text evidence="3">The sequence shown here is derived from an EMBL/GenBank/DDBJ whole genome shotgun (WGS) entry which is preliminary data.</text>
</comment>
<feature type="transmembrane region" description="Helical" evidence="1">
    <location>
        <begin position="132"/>
        <end position="149"/>
    </location>
</feature>
<accession>A0A5N5TF92</accession>
<keyword evidence="1" id="KW-1133">Transmembrane helix</keyword>
<proteinExistence type="predicted"/>
<feature type="domain" description="SAYSvFN" evidence="2">
    <location>
        <begin position="116"/>
        <end position="183"/>
    </location>
</feature>
<keyword evidence="4" id="KW-1185">Reference proteome</keyword>
<dbReference type="InterPro" id="IPR019387">
    <property type="entry name" value="SAYSvFN_dom"/>
</dbReference>
<evidence type="ECO:0000259" key="2">
    <source>
        <dbReference type="Pfam" id="PF10260"/>
    </source>
</evidence>
<protein>
    <submittedName>
        <fullName evidence="3">SAYSvFN domain-containing protein 1</fullName>
    </submittedName>
</protein>
<evidence type="ECO:0000256" key="1">
    <source>
        <dbReference type="SAM" id="Phobius"/>
    </source>
</evidence>
<evidence type="ECO:0000313" key="3">
    <source>
        <dbReference type="EMBL" id="KAB7503805.1"/>
    </source>
</evidence>
<dbReference type="Proteomes" id="UP000326759">
    <property type="component" value="Unassembled WGS sequence"/>
</dbReference>
<dbReference type="EMBL" id="SEYY01004393">
    <property type="protein sequence ID" value="KAB7503805.1"/>
    <property type="molecule type" value="Genomic_DNA"/>
</dbReference>
<name>A0A5N5TF92_9CRUS</name>
<sequence length="186" mass="22129">MLYIYTMSNKTVEEKLALYRLRKDKEKFPEERFSHFKKTVNFFNDGINRFYRLILPDSNIEDKLDAPTEKLLKSENTECHSSNEIENIEFEQEDQEVLKSAKNDNKFDWIVLILKVALWLILWKIFILLEFGAVYFVCSCFLFIWLNLYSGSKRKGPSAYSVFNPNCEHIMGSYTAEKLEKELLHR</sequence>
<gene>
    <name evidence="3" type="primary">SAYSD1_0</name>
    <name evidence="3" type="ORF">Anas_08757</name>
</gene>
<dbReference type="PANTHER" id="PTHR13527:SF0">
    <property type="entry name" value="SAYSVFN DOMAIN-CONTAINING PROTEIN 1"/>
    <property type="match status" value="1"/>
</dbReference>
<dbReference type="AlphaFoldDB" id="A0A5N5TF92"/>
<dbReference type="InterPro" id="IPR039159">
    <property type="entry name" value="SAYSD1"/>
</dbReference>
<dbReference type="Pfam" id="PF10260">
    <property type="entry name" value="SAYSvFN"/>
    <property type="match status" value="1"/>
</dbReference>
<reference evidence="3 4" key="1">
    <citation type="journal article" date="2019" name="PLoS Biol.">
        <title>Sex chromosomes control vertical transmission of feminizing Wolbachia symbionts in an isopod.</title>
        <authorList>
            <person name="Becking T."/>
            <person name="Chebbi M.A."/>
            <person name="Giraud I."/>
            <person name="Moumen B."/>
            <person name="Laverre T."/>
            <person name="Caubet Y."/>
            <person name="Peccoud J."/>
            <person name="Gilbert C."/>
            <person name="Cordaux R."/>
        </authorList>
    </citation>
    <scope>NUCLEOTIDE SEQUENCE [LARGE SCALE GENOMIC DNA]</scope>
    <source>
        <strain evidence="3">ANa2</strain>
        <tissue evidence="3">Whole body excluding digestive tract and cuticle</tissue>
    </source>
</reference>
<keyword evidence="1" id="KW-0812">Transmembrane</keyword>
<keyword evidence="1" id="KW-0472">Membrane</keyword>
<evidence type="ECO:0000313" key="4">
    <source>
        <dbReference type="Proteomes" id="UP000326759"/>
    </source>
</evidence>
<dbReference type="OrthoDB" id="71310at2759"/>
<feature type="transmembrane region" description="Helical" evidence="1">
    <location>
        <begin position="107"/>
        <end position="126"/>
    </location>
</feature>
<dbReference type="PANTHER" id="PTHR13527">
    <property type="entry name" value="SAYSVFN DOMAIN-CONTAINING PROTEIN 1"/>
    <property type="match status" value="1"/>
</dbReference>
<organism evidence="3 4">
    <name type="scientific">Armadillidium nasatum</name>
    <dbReference type="NCBI Taxonomy" id="96803"/>
    <lineage>
        <taxon>Eukaryota</taxon>
        <taxon>Metazoa</taxon>
        <taxon>Ecdysozoa</taxon>
        <taxon>Arthropoda</taxon>
        <taxon>Crustacea</taxon>
        <taxon>Multicrustacea</taxon>
        <taxon>Malacostraca</taxon>
        <taxon>Eumalacostraca</taxon>
        <taxon>Peracarida</taxon>
        <taxon>Isopoda</taxon>
        <taxon>Oniscidea</taxon>
        <taxon>Crinocheta</taxon>
        <taxon>Armadillidiidae</taxon>
        <taxon>Armadillidium</taxon>
    </lineage>
</organism>